<dbReference type="EMBL" id="LN907827">
    <property type="protein sequence ID" value="CUU23640.1"/>
    <property type="molecule type" value="Genomic_DNA"/>
</dbReference>
<dbReference type="PANTHER" id="PTHR43846">
    <property type="entry name" value="UPF0176 PROTEIN YCEA"/>
    <property type="match status" value="1"/>
</dbReference>
<dbReference type="HAMAP" id="MF_00469">
    <property type="entry name" value="TrhO"/>
    <property type="match status" value="1"/>
</dbReference>
<reference evidence="7" key="1">
    <citation type="submission" date="2015-11" db="EMBL/GenBank/DDBJ databases">
        <authorList>
            <person name="Blom J."/>
        </authorList>
    </citation>
    <scope>NUCLEOTIDE SEQUENCE [LARGE SCALE GENOMIC DNA]</scope>
</reference>
<dbReference type="Pfam" id="PF12368">
    <property type="entry name" value="Rhodanese_C"/>
    <property type="match status" value="1"/>
</dbReference>
<sequence>MPVLHNLVSNEELRARMLAETEPRTTVSFYKYFHIADPKAFRDALYRTFTALKVFGRVYVAHEGINAQISVPASRYEEMKAQLYAFDPALDNLRMNVALDDDGKSFWVLRLKVRDRIVADGIADETFDASQVGTYLQAAEVNALLDDPNAVFVDMRNHYEYEVGHFDKAMEIPADTFRDQLPMAVEMLQEHKDKKIVMYCTGGIRCEKASAWMLHNGFDDVAHIEGGIIEYARRAREQGLPVRFKGKNFVFDERMGERISDDVLAHCHQCGTPCDTHVNCKNDGCHLLFIQCPSCAEKFQHCCSPICMEELALPPEEQRARRAGRENGNKIFNKSRGLLNVTMAIPAPEEK</sequence>
<dbReference type="GO" id="GO:0016705">
    <property type="term" value="F:oxidoreductase activity, acting on paired donors, with incorporation or reduction of molecular oxygen"/>
    <property type="evidence" value="ECO:0007669"/>
    <property type="project" value="UniProtKB-UniRule"/>
</dbReference>
<dbReference type="CDD" id="cd01518">
    <property type="entry name" value="RHOD_YceA"/>
    <property type="match status" value="1"/>
</dbReference>
<comment type="catalytic activity">
    <reaction evidence="4">
        <text>uridine(34) in tRNA + AH2 + O2 = 5-hydroxyuridine(34) in tRNA + A + H2O</text>
        <dbReference type="Rhea" id="RHEA:64224"/>
        <dbReference type="Rhea" id="RHEA-COMP:11727"/>
        <dbReference type="Rhea" id="RHEA-COMP:13381"/>
        <dbReference type="ChEBI" id="CHEBI:13193"/>
        <dbReference type="ChEBI" id="CHEBI:15377"/>
        <dbReference type="ChEBI" id="CHEBI:15379"/>
        <dbReference type="ChEBI" id="CHEBI:17499"/>
        <dbReference type="ChEBI" id="CHEBI:65315"/>
        <dbReference type="ChEBI" id="CHEBI:136877"/>
    </reaction>
</comment>
<comment type="function">
    <text evidence="3">Catalyzes oxygen-dependent 5-hydroxyuridine (ho5U) modification at position 34 in tRNAs, the first step in 5-carboxymethoxyuridine (cmo5U) biosynthesis. May be part of an alternate pathway, which is able to bypass cmo5U biogenesis in a subset of tRNAs under aerobic conditions.</text>
</comment>
<dbReference type="InterPro" id="IPR001763">
    <property type="entry name" value="Rhodanese-like_dom"/>
</dbReference>
<evidence type="ECO:0000256" key="3">
    <source>
        <dbReference type="ARBA" id="ARBA00045625"/>
    </source>
</evidence>
<keyword evidence="1 4" id="KW-0819">tRNA processing</keyword>
<evidence type="ECO:0000259" key="5">
    <source>
        <dbReference type="PROSITE" id="PS50206"/>
    </source>
</evidence>
<evidence type="ECO:0000313" key="6">
    <source>
        <dbReference type="EMBL" id="CUU23640.1"/>
    </source>
</evidence>
<dbReference type="EC" id="1.14.-.-" evidence="4"/>
<comment type="similarity">
    <text evidence="4">Belongs to the TrhO family.</text>
</comment>
<dbReference type="Pfam" id="PF00581">
    <property type="entry name" value="Rhodanese"/>
    <property type="match status" value="1"/>
</dbReference>
<dbReference type="PANTHER" id="PTHR43846:SF1">
    <property type="entry name" value="TRNA URIDINE(34) HYDROXYLASE"/>
    <property type="match status" value="1"/>
</dbReference>
<evidence type="ECO:0000256" key="2">
    <source>
        <dbReference type="ARBA" id="ARBA00023002"/>
    </source>
</evidence>
<dbReference type="PATRIC" id="fig|1619313.3.peg.1456"/>
<evidence type="ECO:0000256" key="4">
    <source>
        <dbReference type="HAMAP-Rule" id="MF_00469"/>
    </source>
</evidence>
<protein>
    <recommendedName>
        <fullName evidence="4">tRNA uridine(34) hydroxylase</fullName>
        <ecNumber evidence="4">1.14.-.-</ecNumber>
    </recommendedName>
    <alternativeName>
        <fullName evidence="4">tRNA hydroxylation protein O</fullName>
    </alternativeName>
</protein>
<dbReference type="InterPro" id="IPR040503">
    <property type="entry name" value="TRHO_N"/>
</dbReference>
<gene>
    <name evidence="4" type="primary">trhO</name>
    <name evidence="6" type="ORF">EM595_1406</name>
</gene>
<dbReference type="RefSeq" id="WP_067429526.1">
    <property type="nucleotide sequence ID" value="NZ_LN907827.1"/>
</dbReference>
<evidence type="ECO:0000256" key="1">
    <source>
        <dbReference type="ARBA" id="ARBA00022694"/>
    </source>
</evidence>
<proteinExistence type="inferred from homology"/>
<organism evidence="6 7">
    <name type="scientific">Duffyella gerundensis</name>
    <dbReference type="NCBI Taxonomy" id="1619313"/>
    <lineage>
        <taxon>Bacteria</taxon>
        <taxon>Pseudomonadati</taxon>
        <taxon>Pseudomonadota</taxon>
        <taxon>Gammaproteobacteria</taxon>
        <taxon>Enterobacterales</taxon>
        <taxon>Erwiniaceae</taxon>
        <taxon>Duffyella</taxon>
    </lineage>
</organism>
<feature type="domain" description="Rhodanese" evidence="5">
    <location>
        <begin position="146"/>
        <end position="240"/>
    </location>
</feature>
<dbReference type="SUPFAM" id="SSF52821">
    <property type="entry name" value="Rhodanese/Cell cycle control phosphatase"/>
    <property type="match status" value="1"/>
</dbReference>
<evidence type="ECO:0000313" key="7">
    <source>
        <dbReference type="Proteomes" id="UP000059419"/>
    </source>
</evidence>
<dbReference type="NCBIfam" id="NF001133">
    <property type="entry name" value="PRK00142.1-1"/>
    <property type="match status" value="1"/>
</dbReference>
<dbReference type="PROSITE" id="PS50206">
    <property type="entry name" value="RHODANESE_3"/>
    <property type="match status" value="1"/>
</dbReference>
<dbReference type="STRING" id="1619313.EM595_1406"/>
<dbReference type="Gene3D" id="3.40.250.10">
    <property type="entry name" value="Rhodanese-like domain"/>
    <property type="match status" value="1"/>
</dbReference>
<dbReference type="Gene3D" id="3.30.70.100">
    <property type="match status" value="1"/>
</dbReference>
<dbReference type="AlphaFoldDB" id="A0A0U5L2Q6"/>
<keyword evidence="7" id="KW-1185">Reference proteome</keyword>
<dbReference type="InterPro" id="IPR036873">
    <property type="entry name" value="Rhodanese-like_dom_sf"/>
</dbReference>
<dbReference type="OrthoDB" id="9778326at2"/>
<name>A0A0U5L2Q6_9GAMM</name>
<keyword evidence="2 4" id="KW-0560">Oxidoreductase</keyword>
<dbReference type="InterPro" id="IPR022111">
    <property type="entry name" value="Rhodanese_C"/>
</dbReference>
<dbReference type="SMART" id="SM00450">
    <property type="entry name" value="RHOD"/>
    <property type="match status" value="1"/>
</dbReference>
<accession>A0A0U5L2Q6</accession>
<dbReference type="InterPro" id="IPR020936">
    <property type="entry name" value="TrhO"/>
</dbReference>
<dbReference type="Proteomes" id="UP000059419">
    <property type="component" value="Chromosome 1"/>
</dbReference>
<dbReference type="KEGG" id="ege:EM595_1406"/>
<dbReference type="GO" id="GO:0006400">
    <property type="term" value="P:tRNA modification"/>
    <property type="evidence" value="ECO:0007669"/>
    <property type="project" value="UniProtKB-UniRule"/>
</dbReference>
<dbReference type="Pfam" id="PF17773">
    <property type="entry name" value="UPF0176_N"/>
    <property type="match status" value="1"/>
</dbReference>